<dbReference type="GO" id="GO:0004222">
    <property type="term" value="F:metalloendopeptidase activity"/>
    <property type="evidence" value="ECO:0007669"/>
    <property type="project" value="TreeGrafter"/>
</dbReference>
<dbReference type="Gene3D" id="2.70.70.10">
    <property type="entry name" value="Glucose Permease (Domain IIA)"/>
    <property type="match status" value="1"/>
</dbReference>
<dbReference type="Pfam" id="PF01551">
    <property type="entry name" value="Peptidase_M23"/>
    <property type="match status" value="1"/>
</dbReference>
<dbReference type="AlphaFoldDB" id="A0A506XWF6"/>
<feature type="transmembrane region" description="Helical" evidence="1">
    <location>
        <begin position="20"/>
        <end position="42"/>
    </location>
</feature>
<reference evidence="3 4" key="1">
    <citation type="submission" date="2019-06" db="EMBL/GenBank/DDBJ databases">
        <authorList>
            <person name="Li F."/>
        </authorList>
    </citation>
    <scope>NUCLEOTIDE SEQUENCE [LARGE SCALE GENOMIC DNA]</scope>
    <source>
        <strain evidence="3 4">10F1D-1</strain>
    </source>
</reference>
<evidence type="ECO:0000313" key="4">
    <source>
        <dbReference type="Proteomes" id="UP000316252"/>
    </source>
</evidence>
<evidence type="ECO:0000313" key="3">
    <source>
        <dbReference type="EMBL" id="TPW74145.1"/>
    </source>
</evidence>
<keyword evidence="4" id="KW-1185">Reference proteome</keyword>
<sequence>MPLNQRPRQRGGLGVVHRGIARQVLSVGVLVAVFALVVSVSVPASVFGTPSANAATSGAPLVGSAADTQSFQVSAEAAADDTTRDAYGATSRAQFAAAAAAAAAKKAQASASRYSSTWNPGIGPVRWPYPVMPKLGPGFGAPATCSTCMSVHQGQDYLAHEGTPMYSIATGVVTKKQQDSYGWGNHLVITSTVNGQTVSFLYAHTQTGSIAVNVGDTVQVGQFIALTGSTGSVTAPHLHLELQLNGTKVNPHTWLQANVTG</sequence>
<dbReference type="SUPFAM" id="SSF51261">
    <property type="entry name" value="Duplicated hybrid motif"/>
    <property type="match status" value="1"/>
</dbReference>
<gene>
    <name evidence="3" type="ORF">FJ657_16035</name>
</gene>
<dbReference type="PANTHER" id="PTHR21666">
    <property type="entry name" value="PEPTIDASE-RELATED"/>
    <property type="match status" value="1"/>
</dbReference>
<dbReference type="InterPro" id="IPR016047">
    <property type="entry name" value="M23ase_b-sheet_dom"/>
</dbReference>
<dbReference type="Proteomes" id="UP000316252">
    <property type="component" value="Unassembled WGS sequence"/>
</dbReference>
<evidence type="ECO:0000256" key="1">
    <source>
        <dbReference type="SAM" id="Phobius"/>
    </source>
</evidence>
<feature type="domain" description="M23ase beta-sheet core" evidence="2">
    <location>
        <begin position="151"/>
        <end position="251"/>
    </location>
</feature>
<proteinExistence type="predicted"/>
<evidence type="ECO:0000259" key="2">
    <source>
        <dbReference type="Pfam" id="PF01551"/>
    </source>
</evidence>
<keyword evidence="1" id="KW-1133">Transmembrane helix</keyword>
<comment type="caution">
    <text evidence="3">The sequence shown here is derived from an EMBL/GenBank/DDBJ whole genome shotgun (WGS) entry which is preliminary data.</text>
</comment>
<accession>A0A506XWF6</accession>
<name>A0A506XWF6_9MICO</name>
<organism evidence="3 4">
    <name type="scientific">Schumannella soli</name>
    <dbReference type="NCBI Taxonomy" id="2590779"/>
    <lineage>
        <taxon>Bacteria</taxon>
        <taxon>Bacillati</taxon>
        <taxon>Actinomycetota</taxon>
        <taxon>Actinomycetes</taxon>
        <taxon>Micrococcales</taxon>
        <taxon>Microbacteriaceae</taxon>
        <taxon>Schumannella</taxon>
    </lineage>
</organism>
<dbReference type="PANTHER" id="PTHR21666:SF270">
    <property type="entry name" value="MUREIN HYDROLASE ACTIVATOR ENVC"/>
    <property type="match status" value="1"/>
</dbReference>
<protein>
    <submittedName>
        <fullName evidence="3">M23 family metallopeptidase</fullName>
    </submittedName>
</protein>
<dbReference type="EMBL" id="VHQG01000005">
    <property type="protein sequence ID" value="TPW74145.1"/>
    <property type="molecule type" value="Genomic_DNA"/>
</dbReference>
<keyword evidence="1" id="KW-0812">Transmembrane</keyword>
<dbReference type="InterPro" id="IPR011055">
    <property type="entry name" value="Dup_hybrid_motif"/>
</dbReference>
<keyword evidence="1" id="KW-0472">Membrane</keyword>
<dbReference type="OrthoDB" id="1099523at2"/>
<dbReference type="CDD" id="cd12797">
    <property type="entry name" value="M23_peptidase"/>
    <property type="match status" value="1"/>
</dbReference>
<dbReference type="InterPro" id="IPR050570">
    <property type="entry name" value="Cell_wall_metabolism_enzyme"/>
</dbReference>